<sequence>MKKTLLALTAAAAACSASGAAFAQSSSVTLYGIADAGVSYQSHVQSVPGQGGSLFGVTSGGLSGSRWGIRGVEDLGGGLKGIFVLESGFNIDTGTSAQGNRLFGRQSYVGLQGDFGAVTLGRQQNALFQLFGEYDPMAVGNSYSLNAVDTNGFNGRADNAIKYTGTFGGLTATGFYSTGRDSNIANGSEVPGQFKVGKNFGGGLAYATGPFSVGVAYDQYQGSSIAAADATAKRIAVGASYVLGNAKLFGGYRWLRDELNAASTGVVAARHDNLYWLGALYKFTPAFSVTGATYYTDARTDNKDSLMFVLNADYALSKRTDAYLLLGYVKNHGNAQYGVTSTQNTLPGQNQTGAMVGVRHRF</sequence>
<dbReference type="AlphaFoldDB" id="A0A0C4YFU7"/>
<feature type="signal peptide" evidence="11">
    <location>
        <begin position="1"/>
        <end position="23"/>
    </location>
</feature>
<evidence type="ECO:0000256" key="9">
    <source>
        <dbReference type="ARBA" id="ARBA00023136"/>
    </source>
</evidence>
<dbReference type="EMBL" id="CP010537">
    <property type="protein sequence ID" value="AJG24672.1"/>
    <property type="molecule type" value="Genomic_DNA"/>
</dbReference>
<dbReference type="OrthoDB" id="8952625at2"/>
<keyword evidence="14" id="KW-1185">Reference proteome</keyword>
<dbReference type="SUPFAM" id="SSF56935">
    <property type="entry name" value="Porins"/>
    <property type="match status" value="1"/>
</dbReference>
<keyword evidence="10" id="KW-0998">Cell outer membrane</keyword>
<feature type="chain" id="PRO_5002181685" evidence="11">
    <location>
        <begin position="24"/>
        <end position="362"/>
    </location>
</feature>
<dbReference type="GO" id="GO:0015288">
    <property type="term" value="F:porin activity"/>
    <property type="evidence" value="ECO:0007669"/>
    <property type="project" value="UniProtKB-KW"/>
</dbReference>
<protein>
    <submittedName>
        <fullName evidence="13">Outer membrane protein (Porin)</fullName>
    </submittedName>
</protein>
<dbReference type="GO" id="GO:0009279">
    <property type="term" value="C:cell outer membrane"/>
    <property type="evidence" value="ECO:0007669"/>
    <property type="project" value="UniProtKB-SubCell"/>
</dbReference>
<keyword evidence="4" id="KW-1134">Transmembrane beta strand</keyword>
<keyword evidence="9" id="KW-0472">Membrane</keyword>
<dbReference type="PANTHER" id="PTHR34501">
    <property type="entry name" value="PROTEIN YDDL-RELATED"/>
    <property type="match status" value="1"/>
</dbReference>
<evidence type="ECO:0000256" key="1">
    <source>
        <dbReference type="ARBA" id="ARBA00004571"/>
    </source>
</evidence>
<dbReference type="KEGG" id="cbw:RR42_s3091"/>
<comment type="subunit">
    <text evidence="2">Homotrimer.</text>
</comment>
<dbReference type="InterPro" id="IPR023614">
    <property type="entry name" value="Porin_dom_sf"/>
</dbReference>
<evidence type="ECO:0000256" key="5">
    <source>
        <dbReference type="ARBA" id="ARBA00022692"/>
    </source>
</evidence>
<organism evidence="13 14">
    <name type="scientific">Cupriavidus basilensis</name>
    <dbReference type="NCBI Taxonomy" id="68895"/>
    <lineage>
        <taxon>Bacteria</taxon>
        <taxon>Pseudomonadati</taxon>
        <taxon>Pseudomonadota</taxon>
        <taxon>Betaproteobacteria</taxon>
        <taxon>Burkholderiales</taxon>
        <taxon>Burkholderiaceae</taxon>
        <taxon>Cupriavidus</taxon>
    </lineage>
</organism>
<keyword evidence="5" id="KW-0812">Transmembrane</keyword>
<dbReference type="PANTHER" id="PTHR34501:SF9">
    <property type="entry name" value="MAJOR OUTER MEMBRANE PROTEIN P.IA"/>
    <property type="match status" value="1"/>
</dbReference>
<gene>
    <name evidence="13" type="ORF">RR42_s3091</name>
</gene>
<dbReference type="STRING" id="68895.RR42_s3091"/>
<dbReference type="Proteomes" id="UP000031843">
    <property type="component" value="Chromosome secondary"/>
</dbReference>
<keyword evidence="7" id="KW-0406">Ion transport</keyword>
<dbReference type="PRINTS" id="PR00182">
    <property type="entry name" value="ECOLNEIPORIN"/>
</dbReference>
<evidence type="ECO:0000256" key="4">
    <source>
        <dbReference type="ARBA" id="ARBA00022452"/>
    </source>
</evidence>
<evidence type="ECO:0000256" key="3">
    <source>
        <dbReference type="ARBA" id="ARBA00022448"/>
    </source>
</evidence>
<comment type="subcellular location">
    <subcellularLocation>
        <location evidence="1">Cell outer membrane</location>
        <topology evidence="1">Multi-pass membrane protein</topology>
    </subcellularLocation>
</comment>
<keyword evidence="3" id="KW-0813">Transport</keyword>
<dbReference type="PROSITE" id="PS51257">
    <property type="entry name" value="PROKAR_LIPOPROTEIN"/>
    <property type="match status" value="1"/>
</dbReference>
<evidence type="ECO:0000259" key="12">
    <source>
        <dbReference type="Pfam" id="PF13609"/>
    </source>
</evidence>
<evidence type="ECO:0000256" key="7">
    <source>
        <dbReference type="ARBA" id="ARBA00023065"/>
    </source>
</evidence>
<feature type="domain" description="Porin" evidence="12">
    <location>
        <begin position="10"/>
        <end position="333"/>
    </location>
</feature>
<dbReference type="PRINTS" id="PR00184">
    <property type="entry name" value="NEISSPPORIN"/>
</dbReference>
<dbReference type="GO" id="GO:0046930">
    <property type="term" value="C:pore complex"/>
    <property type="evidence" value="ECO:0007669"/>
    <property type="project" value="UniProtKB-KW"/>
</dbReference>
<dbReference type="InterPro" id="IPR002299">
    <property type="entry name" value="Porin_Neis"/>
</dbReference>
<name>A0A0C4YFU7_9BURK</name>
<keyword evidence="6 11" id="KW-0732">Signal</keyword>
<dbReference type="InterPro" id="IPR050298">
    <property type="entry name" value="Gram-neg_bact_OMP"/>
</dbReference>
<evidence type="ECO:0000256" key="11">
    <source>
        <dbReference type="SAM" id="SignalP"/>
    </source>
</evidence>
<evidence type="ECO:0000256" key="6">
    <source>
        <dbReference type="ARBA" id="ARBA00022729"/>
    </source>
</evidence>
<proteinExistence type="predicted"/>
<dbReference type="InterPro" id="IPR033900">
    <property type="entry name" value="Gram_neg_porin_domain"/>
</dbReference>
<evidence type="ECO:0000313" key="13">
    <source>
        <dbReference type="EMBL" id="AJG24672.1"/>
    </source>
</evidence>
<dbReference type="GO" id="GO:0034220">
    <property type="term" value="P:monoatomic ion transmembrane transport"/>
    <property type="evidence" value="ECO:0007669"/>
    <property type="project" value="InterPro"/>
</dbReference>
<dbReference type="InterPro" id="IPR001702">
    <property type="entry name" value="Porin_Gram-ve"/>
</dbReference>
<dbReference type="Gene3D" id="2.40.160.10">
    <property type="entry name" value="Porin"/>
    <property type="match status" value="1"/>
</dbReference>
<reference evidence="13 14" key="1">
    <citation type="journal article" date="2015" name="Genome Announc.">
        <title>Complete Genome Sequence of Cupriavidus basilensis 4G11, Isolated from the Oak Ridge Field Research Center Site.</title>
        <authorList>
            <person name="Ray J."/>
            <person name="Waters R.J."/>
            <person name="Skerker J.M."/>
            <person name="Kuehl J.V."/>
            <person name="Price M.N."/>
            <person name="Huang J."/>
            <person name="Chakraborty R."/>
            <person name="Arkin A.P."/>
            <person name="Deutschbauer A."/>
        </authorList>
    </citation>
    <scope>NUCLEOTIDE SEQUENCE [LARGE SCALE GENOMIC DNA]</scope>
    <source>
        <strain evidence="13">4G11</strain>
    </source>
</reference>
<evidence type="ECO:0000256" key="2">
    <source>
        <dbReference type="ARBA" id="ARBA00011233"/>
    </source>
</evidence>
<keyword evidence="8" id="KW-0626">Porin</keyword>
<evidence type="ECO:0000256" key="8">
    <source>
        <dbReference type="ARBA" id="ARBA00023114"/>
    </source>
</evidence>
<evidence type="ECO:0000313" key="14">
    <source>
        <dbReference type="Proteomes" id="UP000031843"/>
    </source>
</evidence>
<accession>A0A0C4YFU7</accession>
<dbReference type="Pfam" id="PF13609">
    <property type="entry name" value="Porin_4"/>
    <property type="match status" value="1"/>
</dbReference>
<dbReference type="CDD" id="cd00342">
    <property type="entry name" value="gram_neg_porins"/>
    <property type="match status" value="1"/>
</dbReference>
<dbReference type="RefSeq" id="WP_043358507.1">
    <property type="nucleotide sequence ID" value="NZ_CP010537.1"/>
</dbReference>
<evidence type="ECO:0000256" key="10">
    <source>
        <dbReference type="ARBA" id="ARBA00023237"/>
    </source>
</evidence>